<keyword evidence="8" id="KW-0443">Lipid metabolism</keyword>
<protein>
    <recommendedName>
        <fullName evidence="11">Lipase helper protein</fullName>
    </recommendedName>
    <alternativeName>
        <fullName evidence="12">Lipase modulator</fullName>
    </alternativeName>
</protein>
<evidence type="ECO:0000256" key="2">
    <source>
        <dbReference type="ARBA" id="ARBA00010358"/>
    </source>
</evidence>
<evidence type="ECO:0000256" key="4">
    <source>
        <dbReference type="ARBA" id="ARBA00022519"/>
    </source>
</evidence>
<keyword evidence="5 13" id="KW-0812">Transmembrane</keyword>
<evidence type="ECO:0000256" key="13">
    <source>
        <dbReference type="SAM" id="Phobius"/>
    </source>
</evidence>
<comment type="subcellular location">
    <subcellularLocation>
        <location evidence="1">Cell inner membrane</location>
        <topology evidence="1">Single-pass membrane protein</topology>
        <orientation evidence="1">Periplasmic side</orientation>
    </subcellularLocation>
</comment>
<name>A0A2A4ESL3_9BURK</name>
<feature type="transmembrane region" description="Helical" evidence="13">
    <location>
        <begin position="7"/>
        <end position="29"/>
    </location>
</feature>
<keyword evidence="3" id="KW-1003">Cell membrane</keyword>
<evidence type="ECO:0000256" key="12">
    <source>
        <dbReference type="ARBA" id="ARBA00031542"/>
    </source>
</evidence>
<evidence type="ECO:0000256" key="10">
    <source>
        <dbReference type="ARBA" id="ARBA00023186"/>
    </source>
</evidence>
<keyword evidence="6" id="KW-0442">Lipid degradation</keyword>
<keyword evidence="7 13" id="KW-1133">Transmembrane helix</keyword>
<dbReference type="EMBL" id="MTZV01000006">
    <property type="protein sequence ID" value="PCE23835.1"/>
    <property type="molecule type" value="Genomic_DNA"/>
</dbReference>
<sequence>MVFEMRLPLPAIAACGVAGAIALISLYAVHPFREGNRAPEIALAQAGGDSRPATAQPVYAAHPAIRPASLAGVPVPDGLRADSHGDLIRDKALRDYFDYFLAAQDELKSDERLRQFVRGDMETRIQGAALSQAEDLWDRYRRYLAEASTPAQGAVGDATQLDGVERALAARESLQSRDLPDVASAWFGDENRHAEFSLAQMRIASDTSLSADERKRQLEALNAGLPKNEQTQLAAAGKPAALGKLIAGMNAQGATDDAIASRIATDFGADVAQRYLQSRQQDTQWKNRYDGYAVQRDAIRQQPGLSDAERTQQIDALRQQYFGDRTEVLHAYLSDAGNR</sequence>
<comment type="caution">
    <text evidence="14">The sequence shown here is derived from an EMBL/GenBank/DDBJ whole genome shotgun (WGS) entry which is preliminary data.</text>
</comment>
<evidence type="ECO:0000256" key="3">
    <source>
        <dbReference type="ARBA" id="ARBA00022475"/>
    </source>
</evidence>
<evidence type="ECO:0000256" key="8">
    <source>
        <dbReference type="ARBA" id="ARBA00023098"/>
    </source>
</evidence>
<dbReference type="GO" id="GO:0005886">
    <property type="term" value="C:plasma membrane"/>
    <property type="evidence" value="ECO:0007669"/>
    <property type="project" value="UniProtKB-SubCell"/>
</dbReference>
<evidence type="ECO:0000256" key="9">
    <source>
        <dbReference type="ARBA" id="ARBA00023136"/>
    </source>
</evidence>
<accession>A0A2A4ESL3</accession>
<dbReference type="Pfam" id="PF03280">
    <property type="entry name" value="Lipase_chap"/>
    <property type="match status" value="1"/>
</dbReference>
<evidence type="ECO:0000256" key="7">
    <source>
        <dbReference type="ARBA" id="ARBA00022989"/>
    </source>
</evidence>
<keyword evidence="4" id="KW-0997">Cell inner membrane</keyword>
<reference evidence="14 15" key="1">
    <citation type="submission" date="2017-01" db="EMBL/GenBank/DDBJ databases">
        <title>Whole-Genome Shotgun Sequencing of Two beta-Proteobacterial Species in Search of the Bulgecin Biosynthetic Cluster.</title>
        <authorList>
            <person name="Horsman M.E."/>
            <person name="Marous D.R."/>
            <person name="Li R."/>
            <person name="Oliver R.A."/>
            <person name="Byun B."/>
            <person name="Emrich S.J."/>
            <person name="Boggess B."/>
            <person name="Townsend C.A."/>
            <person name="Mobashery S."/>
        </authorList>
    </citation>
    <scope>NUCLEOTIDE SEQUENCE [LARGE SCALE GENOMIC DNA]</scope>
    <source>
        <strain evidence="14 15">ATCC 31363</strain>
    </source>
</reference>
<organism evidence="14 15">
    <name type="scientific">Paraburkholderia acidicola</name>
    <dbReference type="NCBI Taxonomy" id="1912599"/>
    <lineage>
        <taxon>Bacteria</taxon>
        <taxon>Pseudomonadati</taxon>
        <taxon>Pseudomonadota</taxon>
        <taxon>Betaproteobacteria</taxon>
        <taxon>Burkholderiales</taxon>
        <taxon>Burkholderiaceae</taxon>
        <taxon>Paraburkholderia</taxon>
    </lineage>
</organism>
<dbReference type="InterPro" id="IPR004961">
    <property type="entry name" value="Lipase_chaperone"/>
</dbReference>
<keyword evidence="9 13" id="KW-0472">Membrane</keyword>
<evidence type="ECO:0000256" key="5">
    <source>
        <dbReference type="ARBA" id="ARBA00022692"/>
    </source>
</evidence>
<dbReference type="GO" id="GO:0006457">
    <property type="term" value="P:protein folding"/>
    <property type="evidence" value="ECO:0007669"/>
    <property type="project" value="InterPro"/>
</dbReference>
<proteinExistence type="inferred from homology"/>
<dbReference type="Proteomes" id="UP000218022">
    <property type="component" value="Unassembled WGS sequence"/>
</dbReference>
<evidence type="ECO:0000256" key="1">
    <source>
        <dbReference type="ARBA" id="ARBA00004383"/>
    </source>
</evidence>
<evidence type="ECO:0000256" key="11">
    <source>
        <dbReference type="ARBA" id="ARBA00030948"/>
    </source>
</evidence>
<dbReference type="GO" id="GO:0051082">
    <property type="term" value="F:unfolded protein binding"/>
    <property type="evidence" value="ECO:0007669"/>
    <property type="project" value="InterPro"/>
</dbReference>
<evidence type="ECO:0000313" key="15">
    <source>
        <dbReference type="Proteomes" id="UP000218022"/>
    </source>
</evidence>
<evidence type="ECO:0000256" key="6">
    <source>
        <dbReference type="ARBA" id="ARBA00022963"/>
    </source>
</evidence>
<dbReference type="GO" id="GO:0016042">
    <property type="term" value="P:lipid catabolic process"/>
    <property type="evidence" value="ECO:0007669"/>
    <property type="project" value="UniProtKB-KW"/>
</dbReference>
<dbReference type="SUPFAM" id="SSF158855">
    <property type="entry name" value="Lipase chaperone-like"/>
    <property type="match status" value="1"/>
</dbReference>
<comment type="similarity">
    <text evidence="2">Belongs to the lipase chaperone family.</text>
</comment>
<dbReference type="AlphaFoldDB" id="A0A2A4ESL3"/>
<gene>
    <name evidence="14" type="ORF">BWP39_29585</name>
</gene>
<evidence type="ECO:0000313" key="14">
    <source>
        <dbReference type="EMBL" id="PCE23835.1"/>
    </source>
</evidence>
<keyword evidence="10" id="KW-0143">Chaperone</keyword>